<gene>
    <name evidence="1" type="ORF">DCO17_03265</name>
</gene>
<proteinExistence type="predicted"/>
<keyword evidence="2" id="KW-1185">Reference proteome</keyword>
<dbReference type="Proteomes" id="UP000503312">
    <property type="component" value="Chromosome"/>
</dbReference>
<evidence type="ECO:0000313" key="1">
    <source>
        <dbReference type="EMBL" id="QKM64341.1"/>
    </source>
</evidence>
<dbReference type="RefSeq" id="WP_173955385.1">
    <property type="nucleotide sequence ID" value="NZ_CP028942.1"/>
</dbReference>
<dbReference type="KEGG" id="ptrp:DCO17_03265"/>
<evidence type="ECO:0000313" key="2">
    <source>
        <dbReference type="Proteomes" id="UP000503312"/>
    </source>
</evidence>
<sequence length="182" mass="21405">MTSPSELEPSSATKLQPYEQLRLLREQTHIRTITDEIVGQQCIFFYSRNWVFDYSLNSSDRQWDITQQVYFRNVRKHKALAFALPYIVIQLAFANSPGYLRAIVTYGGDITKMIGSMDHFIKREEGIRAWVEQPDFSWQPSSIAELSNRILEEGNQFKDIEFYRYHEPFHAKLSGTWEQITV</sequence>
<dbReference type="EMBL" id="CP028942">
    <property type="protein sequence ID" value="QKM64341.1"/>
    <property type="molecule type" value="Genomic_DNA"/>
</dbReference>
<accession>A0A6M9PVM1</accession>
<organism evidence="1 2">
    <name type="scientific">Polynucleobacter tropicus</name>
    <dbReference type="NCBI Taxonomy" id="1743174"/>
    <lineage>
        <taxon>Bacteria</taxon>
        <taxon>Pseudomonadati</taxon>
        <taxon>Pseudomonadota</taxon>
        <taxon>Betaproteobacteria</taxon>
        <taxon>Burkholderiales</taxon>
        <taxon>Burkholderiaceae</taxon>
        <taxon>Polynucleobacter</taxon>
    </lineage>
</organism>
<name>A0A6M9PVM1_9BURK</name>
<reference evidence="1 2" key="1">
    <citation type="submission" date="2018-04" db="EMBL/GenBank/DDBJ databases">
        <title>Polynucleobacter sp. UH21B genome.</title>
        <authorList>
            <person name="Hahn M.W."/>
        </authorList>
    </citation>
    <scope>NUCLEOTIDE SEQUENCE [LARGE SCALE GENOMIC DNA]</scope>
    <source>
        <strain evidence="1 2">MWH-UH21B</strain>
    </source>
</reference>
<protein>
    <submittedName>
        <fullName evidence="1">Uncharacterized protein</fullName>
    </submittedName>
</protein>
<dbReference type="AlphaFoldDB" id="A0A6M9PVM1"/>